<reference evidence="3 4" key="1">
    <citation type="submission" date="2012-09" db="EMBL/GenBank/DDBJ databases">
        <title>Genome Sequence of Bacillus sp. DW5-4.</title>
        <authorList>
            <person name="Lai Q."/>
            <person name="Liu Y."/>
            <person name="Shao Z."/>
        </authorList>
    </citation>
    <scope>NUCLEOTIDE SEQUENCE [LARGE SCALE GENOMIC DNA]</scope>
    <source>
        <strain evidence="3 4">DW5-4</strain>
    </source>
</reference>
<dbReference type="Gene3D" id="2.30.24.10">
    <property type="entry name" value="CAT RNA-binding domain"/>
    <property type="match status" value="1"/>
</dbReference>
<dbReference type="PANTHER" id="PTHR30185">
    <property type="entry name" value="CRYPTIC BETA-GLUCOSIDE BGL OPERON ANTITERMINATOR"/>
    <property type="match status" value="1"/>
</dbReference>
<evidence type="ECO:0000259" key="2">
    <source>
        <dbReference type="PROSITE" id="PS51372"/>
    </source>
</evidence>
<dbReference type="PANTHER" id="PTHR30185:SF16">
    <property type="entry name" value="PROTEIN GLCT"/>
    <property type="match status" value="1"/>
</dbReference>
<dbReference type="InterPro" id="IPR036650">
    <property type="entry name" value="CAT_RNA-bd_dom_sf"/>
</dbReference>
<dbReference type="InterPro" id="IPR036634">
    <property type="entry name" value="PRD_sf"/>
</dbReference>
<protein>
    <submittedName>
        <fullName evidence="3">PtsGHI operon antiterminator</fullName>
    </submittedName>
</protein>
<accession>A0A081L6Y4</accession>
<keyword evidence="4" id="KW-1185">Reference proteome</keyword>
<dbReference type="Pfam" id="PF03123">
    <property type="entry name" value="CAT_RBD"/>
    <property type="match status" value="1"/>
</dbReference>
<dbReference type="AlphaFoldDB" id="A0A081L6Y4"/>
<feature type="domain" description="PRD" evidence="2">
    <location>
        <begin position="178"/>
        <end position="284"/>
    </location>
</feature>
<dbReference type="SUPFAM" id="SSF50151">
    <property type="entry name" value="SacY-like RNA-binding domain"/>
    <property type="match status" value="1"/>
</dbReference>
<evidence type="ECO:0000313" key="3">
    <source>
        <dbReference type="EMBL" id="KEP25010.1"/>
    </source>
</evidence>
<dbReference type="eggNOG" id="COG3711">
    <property type="taxonomic scope" value="Bacteria"/>
</dbReference>
<dbReference type="GO" id="GO:0006355">
    <property type="term" value="P:regulation of DNA-templated transcription"/>
    <property type="evidence" value="ECO:0007669"/>
    <property type="project" value="InterPro"/>
</dbReference>
<dbReference type="RefSeq" id="WP_034324915.1">
    <property type="nucleotide sequence ID" value="NZ_JAVIKA010000002.1"/>
</dbReference>
<keyword evidence="1" id="KW-0677">Repeat</keyword>
<dbReference type="SMART" id="SM01061">
    <property type="entry name" value="CAT_RBD"/>
    <property type="match status" value="1"/>
</dbReference>
<feature type="domain" description="PRD" evidence="2">
    <location>
        <begin position="70"/>
        <end position="177"/>
    </location>
</feature>
<dbReference type="EMBL" id="JOTP01000035">
    <property type="protein sequence ID" value="KEP25010.1"/>
    <property type="molecule type" value="Genomic_DNA"/>
</dbReference>
<dbReference type="Gene3D" id="1.20.58.1950">
    <property type="match status" value="1"/>
</dbReference>
<dbReference type="Gene3D" id="1.20.890.100">
    <property type="match status" value="1"/>
</dbReference>
<dbReference type="Pfam" id="PF00874">
    <property type="entry name" value="PRD"/>
    <property type="match status" value="2"/>
</dbReference>
<proteinExistence type="predicted"/>
<evidence type="ECO:0000313" key="4">
    <source>
        <dbReference type="Proteomes" id="UP000028091"/>
    </source>
</evidence>
<name>A0A081L6Y4_9BACI</name>
<dbReference type="Proteomes" id="UP000028091">
    <property type="component" value="Unassembled WGS sequence"/>
</dbReference>
<dbReference type="GO" id="GO:0003723">
    <property type="term" value="F:RNA binding"/>
    <property type="evidence" value="ECO:0007669"/>
    <property type="project" value="InterPro"/>
</dbReference>
<dbReference type="InterPro" id="IPR011608">
    <property type="entry name" value="PRD"/>
</dbReference>
<sequence>MFMESFTVDKALNNNVIIARHPSLGEVVLIGKGIGFGKKSGDVLDQAAFEKMFVLKNTKEQTEYKQLLHHIDENMIELANDVIYHIREKMGHRLNEHIHIALTDHIAFSFKRVQQGYDITNPFMLETQSLYPKEYEVAKEVVELINERPDVETKLPEGEIGFIALHIHSALTNRPLSEVNRHSQLITQMVQVIEDSFHMKVDRESIHYLRLLRHITFSIERIKREESLEEPEKLLHLLKNEYPLCYNTAWKMIKILQHALKKPVHDAEAVYLTLHLYRLTNKIS</sequence>
<dbReference type="SUPFAM" id="SSF63520">
    <property type="entry name" value="PTS-regulatory domain, PRD"/>
    <property type="match status" value="2"/>
</dbReference>
<comment type="caution">
    <text evidence="3">The sequence shown here is derived from an EMBL/GenBank/DDBJ whole genome shotgun (WGS) entry which is preliminary data.</text>
</comment>
<dbReference type="NCBIfam" id="NF047357">
    <property type="entry name" value="antiterm_GlcT"/>
    <property type="match status" value="1"/>
</dbReference>
<dbReference type="InterPro" id="IPR050661">
    <property type="entry name" value="BglG_antiterminators"/>
</dbReference>
<dbReference type="Gene3D" id="1.10.1790.10">
    <property type="entry name" value="PRD domain"/>
    <property type="match status" value="1"/>
</dbReference>
<evidence type="ECO:0000256" key="1">
    <source>
        <dbReference type="ARBA" id="ARBA00022737"/>
    </source>
</evidence>
<dbReference type="InterPro" id="IPR004341">
    <property type="entry name" value="CAT_RNA-bd_dom"/>
</dbReference>
<gene>
    <name evidence="3" type="ORF">BA70_12520</name>
</gene>
<dbReference type="PROSITE" id="PS51372">
    <property type="entry name" value="PRD_2"/>
    <property type="match status" value="2"/>
</dbReference>
<dbReference type="OrthoDB" id="9813552at2"/>
<organism evidence="3 4">
    <name type="scientific">Bacillus zhangzhouensis</name>
    <dbReference type="NCBI Taxonomy" id="1178540"/>
    <lineage>
        <taxon>Bacteria</taxon>
        <taxon>Bacillati</taxon>
        <taxon>Bacillota</taxon>
        <taxon>Bacilli</taxon>
        <taxon>Bacillales</taxon>
        <taxon>Bacillaceae</taxon>
        <taxon>Bacillus</taxon>
    </lineage>
</organism>